<keyword evidence="5 8" id="KW-1133">Transmembrane helix</keyword>
<dbReference type="Proteomes" id="UP000279994">
    <property type="component" value="Unassembled WGS sequence"/>
</dbReference>
<dbReference type="PANTHER" id="PTHR31806:SF1">
    <property type="entry name" value="PURINE-CYTOSINE PERMEASE FCY2-RELATED"/>
    <property type="match status" value="1"/>
</dbReference>
<gene>
    <name evidence="9" type="ORF">EFL26_19980</name>
</gene>
<evidence type="ECO:0000256" key="3">
    <source>
        <dbReference type="ARBA" id="ARBA00022448"/>
    </source>
</evidence>
<feature type="transmembrane region" description="Helical" evidence="8">
    <location>
        <begin position="105"/>
        <end position="133"/>
    </location>
</feature>
<keyword evidence="4 8" id="KW-0812">Transmembrane</keyword>
<evidence type="ECO:0000256" key="5">
    <source>
        <dbReference type="ARBA" id="ARBA00022989"/>
    </source>
</evidence>
<reference evidence="9 10" key="1">
    <citation type="submission" date="2018-11" db="EMBL/GenBank/DDBJ databases">
        <authorList>
            <person name="Li F."/>
        </authorList>
    </citation>
    <scope>NUCLEOTIDE SEQUENCE [LARGE SCALE GENOMIC DNA]</scope>
    <source>
        <strain evidence="9 10">Gsoil 818</strain>
    </source>
</reference>
<dbReference type="RefSeq" id="WP_123224674.1">
    <property type="nucleotide sequence ID" value="NZ_RJSF01000046.1"/>
</dbReference>
<dbReference type="GO" id="GO:0005886">
    <property type="term" value="C:plasma membrane"/>
    <property type="evidence" value="ECO:0007669"/>
    <property type="project" value="TreeGrafter"/>
</dbReference>
<evidence type="ECO:0000256" key="8">
    <source>
        <dbReference type="SAM" id="Phobius"/>
    </source>
</evidence>
<dbReference type="PIRSF" id="PIRSF002744">
    <property type="entry name" value="Pur-cyt_permease"/>
    <property type="match status" value="1"/>
</dbReference>
<evidence type="ECO:0000256" key="2">
    <source>
        <dbReference type="ARBA" id="ARBA00008974"/>
    </source>
</evidence>
<feature type="transmembrane region" description="Helical" evidence="8">
    <location>
        <begin position="289"/>
        <end position="310"/>
    </location>
</feature>
<organism evidence="9 10">
    <name type="scientific">Nocardioides pocheonensis</name>
    <dbReference type="NCBI Taxonomy" id="661485"/>
    <lineage>
        <taxon>Bacteria</taxon>
        <taxon>Bacillati</taxon>
        <taxon>Actinomycetota</taxon>
        <taxon>Actinomycetes</taxon>
        <taxon>Propionibacteriales</taxon>
        <taxon>Nocardioidaceae</taxon>
        <taxon>Nocardioides</taxon>
    </lineage>
</organism>
<feature type="transmembrane region" description="Helical" evidence="8">
    <location>
        <begin position="361"/>
        <end position="383"/>
    </location>
</feature>
<proteinExistence type="inferred from homology"/>
<feature type="transmembrane region" description="Helical" evidence="8">
    <location>
        <begin position="172"/>
        <end position="192"/>
    </location>
</feature>
<dbReference type="InterPro" id="IPR001248">
    <property type="entry name" value="Pur-cyt_permease"/>
</dbReference>
<feature type="transmembrane region" description="Helical" evidence="8">
    <location>
        <begin position="139"/>
        <end position="160"/>
    </location>
</feature>
<feature type="transmembrane region" description="Helical" evidence="8">
    <location>
        <begin position="38"/>
        <end position="59"/>
    </location>
</feature>
<comment type="caution">
    <text evidence="9">The sequence shown here is derived from an EMBL/GenBank/DDBJ whole genome shotgun (WGS) entry which is preliminary data.</text>
</comment>
<dbReference type="Gene3D" id="1.10.4160.10">
    <property type="entry name" value="Hydantoin permease"/>
    <property type="match status" value="1"/>
</dbReference>
<dbReference type="AlphaFoldDB" id="A0A3N0GHY0"/>
<comment type="similarity">
    <text evidence="2 7">Belongs to the purine-cytosine permease (2.A.39) family.</text>
</comment>
<feature type="transmembrane region" description="Helical" evidence="8">
    <location>
        <begin position="404"/>
        <end position="424"/>
    </location>
</feature>
<comment type="subcellular location">
    <subcellularLocation>
        <location evidence="1">Membrane</location>
        <topology evidence="1">Multi-pass membrane protein</topology>
    </subcellularLocation>
</comment>
<feature type="transmembrane region" description="Helical" evidence="8">
    <location>
        <begin position="65"/>
        <end position="85"/>
    </location>
</feature>
<protein>
    <submittedName>
        <fullName evidence="9">Cytosine permease</fullName>
    </submittedName>
</protein>
<evidence type="ECO:0000313" key="10">
    <source>
        <dbReference type="Proteomes" id="UP000279994"/>
    </source>
</evidence>
<evidence type="ECO:0000256" key="7">
    <source>
        <dbReference type="PIRNR" id="PIRNR002744"/>
    </source>
</evidence>
<keyword evidence="3 7" id="KW-0813">Transport</keyword>
<dbReference type="Pfam" id="PF02133">
    <property type="entry name" value="Transp_cyt_pur"/>
    <property type="match status" value="1"/>
</dbReference>
<feature type="transmembrane region" description="Helical" evidence="8">
    <location>
        <begin position="331"/>
        <end position="349"/>
    </location>
</feature>
<keyword evidence="10" id="KW-1185">Reference proteome</keyword>
<dbReference type="EMBL" id="RJSF01000046">
    <property type="protein sequence ID" value="RNM12094.1"/>
    <property type="molecule type" value="Genomic_DNA"/>
</dbReference>
<keyword evidence="6 7" id="KW-0472">Membrane</keyword>
<dbReference type="InterPro" id="IPR026030">
    <property type="entry name" value="Pur-cyt_permease_Fcy2/21/22"/>
</dbReference>
<feature type="transmembrane region" description="Helical" evidence="8">
    <location>
        <begin position="204"/>
        <end position="227"/>
    </location>
</feature>
<sequence length="500" mass="53560">MSHQTPNSLTSTDSTQLIEKRSIEYIPRRERHGKPWHVTPVWIACSANLTGIAIGSIGFFSGLNLLWSLVAIVLGSMFGTFFAAFHASQGPQLGIPQMIQSRPQYGYLGAVLIYLIAVATYLGINVFGIVLLAQGLNNLFHISLDTGMILTAVVGVALAVAGYDLVHKVSRWVTGAFVVALLLLVVAAPFVLDVPAGSGSFTQGFSMAGFMLQASAMAVATLSWAPYVSDYTRYLPHLSTKASFFGTYLGMAITGIVVAGIGAVVTAAFPKLDYVSGLTAAGDAVFGGFGHILLGVTLVGTAILICMNTYGGGLTVLSISDSFRPSTPGRFARPMVTGAFGLVSVLISFKASDQFVTNFANFLTILFYALAPWTATNLVDFFLVRRGRYSIREIFNPRGMYGSWNWRGYTAYGLSVAAMVPFAVTHWWSGPIGKHLGYDVAAFVGMAVSAGVYLVLSRSMDLDAERRQIELADANLEEWATTDVRNEAASAPFAQEALNP</sequence>
<evidence type="ECO:0000256" key="6">
    <source>
        <dbReference type="ARBA" id="ARBA00023136"/>
    </source>
</evidence>
<dbReference type="PANTHER" id="PTHR31806">
    <property type="entry name" value="PURINE-CYTOSINE PERMEASE FCY2-RELATED"/>
    <property type="match status" value="1"/>
</dbReference>
<dbReference type="GO" id="GO:0022857">
    <property type="term" value="F:transmembrane transporter activity"/>
    <property type="evidence" value="ECO:0007669"/>
    <property type="project" value="InterPro"/>
</dbReference>
<dbReference type="OrthoDB" id="9809167at2"/>
<accession>A0A3N0GHY0</accession>
<evidence type="ECO:0000256" key="1">
    <source>
        <dbReference type="ARBA" id="ARBA00004141"/>
    </source>
</evidence>
<evidence type="ECO:0000256" key="4">
    <source>
        <dbReference type="ARBA" id="ARBA00022692"/>
    </source>
</evidence>
<feature type="transmembrane region" description="Helical" evidence="8">
    <location>
        <begin position="248"/>
        <end position="269"/>
    </location>
</feature>
<name>A0A3N0GHY0_9ACTN</name>
<feature type="transmembrane region" description="Helical" evidence="8">
    <location>
        <begin position="436"/>
        <end position="456"/>
    </location>
</feature>
<evidence type="ECO:0000313" key="9">
    <source>
        <dbReference type="EMBL" id="RNM12094.1"/>
    </source>
</evidence>